<dbReference type="PANTHER" id="PTHR30537">
    <property type="entry name" value="HTH-TYPE TRANSCRIPTIONAL REGULATOR"/>
    <property type="match status" value="1"/>
</dbReference>
<dbReference type="Proteomes" id="UP000321129">
    <property type="component" value="Unassembled WGS sequence"/>
</dbReference>
<dbReference type="InterPro" id="IPR036390">
    <property type="entry name" value="WH_DNA-bd_sf"/>
</dbReference>
<dbReference type="PROSITE" id="PS50931">
    <property type="entry name" value="HTH_LYSR"/>
    <property type="match status" value="1"/>
</dbReference>
<comment type="similarity">
    <text evidence="1">Belongs to the LysR transcriptional regulatory family.</text>
</comment>
<keyword evidence="3" id="KW-0238">DNA-binding</keyword>
<evidence type="ECO:0000256" key="3">
    <source>
        <dbReference type="ARBA" id="ARBA00023125"/>
    </source>
</evidence>
<dbReference type="GO" id="GO:0003700">
    <property type="term" value="F:DNA-binding transcription factor activity"/>
    <property type="evidence" value="ECO:0007669"/>
    <property type="project" value="InterPro"/>
</dbReference>
<dbReference type="InterPro" id="IPR000847">
    <property type="entry name" value="LysR_HTH_N"/>
</dbReference>
<evidence type="ECO:0000313" key="6">
    <source>
        <dbReference type="EMBL" id="TXC74076.1"/>
    </source>
</evidence>
<dbReference type="GO" id="GO:0006351">
    <property type="term" value="P:DNA-templated transcription"/>
    <property type="evidence" value="ECO:0007669"/>
    <property type="project" value="TreeGrafter"/>
</dbReference>
<keyword evidence="4" id="KW-0804">Transcription</keyword>
<sequence length="284" mass="30140">MDWNDLRYFTAIRRSGSLTGAARLLGVSVQTAGRRIAALELALGTQLFVRTSTGYLPTPDCEALIGEAERVEEAVASFKASASGRGGAIKGVVRLAAPETIASHLILPALRPFLTQHPGLELEMVTGITPVGIARGEADLALRLVTPEHGALTIRRVGTMAHGVYAARDDVTEFATARLVGWTAEHNLPASRWLHRLTGRAPELRLNSMPGQVAAITAGLGIGILPCFLAKGLKRLPVSLTMEEPLWLVAHATTEMPARVRLVNDAIGTILANSADRLAGNVAT</sequence>
<proteinExistence type="inferred from homology"/>
<dbReference type="AlphaFoldDB" id="A0A5C6UPK4"/>
<evidence type="ECO:0000256" key="4">
    <source>
        <dbReference type="ARBA" id="ARBA00023163"/>
    </source>
</evidence>
<comment type="caution">
    <text evidence="6">The sequence shown here is derived from an EMBL/GenBank/DDBJ whole genome shotgun (WGS) entry which is preliminary data.</text>
</comment>
<evidence type="ECO:0000256" key="1">
    <source>
        <dbReference type="ARBA" id="ARBA00009437"/>
    </source>
</evidence>
<feature type="domain" description="HTH lysR-type" evidence="5">
    <location>
        <begin position="1"/>
        <end position="58"/>
    </location>
</feature>
<dbReference type="InterPro" id="IPR005119">
    <property type="entry name" value="LysR_subst-bd"/>
</dbReference>
<dbReference type="Pfam" id="PF03466">
    <property type="entry name" value="LysR_substrate"/>
    <property type="match status" value="1"/>
</dbReference>
<dbReference type="Gene3D" id="3.40.190.290">
    <property type="match status" value="1"/>
</dbReference>
<dbReference type="OrthoDB" id="9798121at2"/>
<evidence type="ECO:0000256" key="2">
    <source>
        <dbReference type="ARBA" id="ARBA00023015"/>
    </source>
</evidence>
<gene>
    <name evidence="6" type="ORF">FSZ31_04990</name>
</gene>
<dbReference type="PANTHER" id="PTHR30537:SF3">
    <property type="entry name" value="TRANSCRIPTIONAL REGULATORY PROTEIN"/>
    <property type="match status" value="1"/>
</dbReference>
<dbReference type="Gene3D" id="1.10.10.10">
    <property type="entry name" value="Winged helix-like DNA-binding domain superfamily/Winged helix DNA-binding domain"/>
    <property type="match status" value="1"/>
</dbReference>
<protein>
    <submittedName>
        <fullName evidence="6">LysR family transcriptional regulator</fullName>
    </submittedName>
</protein>
<dbReference type="InterPro" id="IPR058163">
    <property type="entry name" value="LysR-type_TF_proteobact-type"/>
</dbReference>
<evidence type="ECO:0000313" key="7">
    <source>
        <dbReference type="Proteomes" id="UP000321129"/>
    </source>
</evidence>
<keyword evidence="2" id="KW-0805">Transcription regulation</keyword>
<dbReference type="Pfam" id="PF00126">
    <property type="entry name" value="HTH_1"/>
    <property type="match status" value="1"/>
</dbReference>
<keyword evidence="7" id="KW-1185">Reference proteome</keyword>
<dbReference type="InterPro" id="IPR036388">
    <property type="entry name" value="WH-like_DNA-bd_sf"/>
</dbReference>
<dbReference type="SUPFAM" id="SSF46785">
    <property type="entry name" value="Winged helix' DNA-binding domain"/>
    <property type="match status" value="1"/>
</dbReference>
<dbReference type="SUPFAM" id="SSF53850">
    <property type="entry name" value="Periplasmic binding protein-like II"/>
    <property type="match status" value="1"/>
</dbReference>
<evidence type="ECO:0000259" key="5">
    <source>
        <dbReference type="PROSITE" id="PS50931"/>
    </source>
</evidence>
<reference evidence="6 7" key="1">
    <citation type="submission" date="2019-08" db="EMBL/GenBank/DDBJ databases">
        <title>Sphingorhabdus soil sp. nov., isolated from arctic soil.</title>
        <authorList>
            <person name="Liu Y."/>
        </authorList>
    </citation>
    <scope>NUCLEOTIDE SEQUENCE [LARGE SCALE GENOMIC DNA]</scope>
    <source>
        <strain evidence="6 7">D-2Q-5-6</strain>
    </source>
</reference>
<dbReference type="EMBL" id="VOPY01000001">
    <property type="protein sequence ID" value="TXC74076.1"/>
    <property type="molecule type" value="Genomic_DNA"/>
</dbReference>
<accession>A0A5C6UPK4</accession>
<organism evidence="6 7">
    <name type="scientific">Flavisphingopyxis soli</name>
    <dbReference type="NCBI Taxonomy" id="2601267"/>
    <lineage>
        <taxon>Bacteria</taxon>
        <taxon>Pseudomonadati</taxon>
        <taxon>Pseudomonadota</taxon>
        <taxon>Alphaproteobacteria</taxon>
        <taxon>Sphingomonadales</taxon>
        <taxon>Sphingopyxidaceae</taxon>
        <taxon>Flavisphingopyxis</taxon>
    </lineage>
</organism>
<dbReference type="GO" id="GO:0043565">
    <property type="term" value="F:sequence-specific DNA binding"/>
    <property type="evidence" value="ECO:0007669"/>
    <property type="project" value="TreeGrafter"/>
</dbReference>
<name>A0A5C6UPK4_9SPHN</name>